<gene>
    <name evidence="2" type="ORF">GCM10011358_19390</name>
</gene>
<sequence length="178" mass="19645">MIEAGRDRHLMLKGTRTAMSFVAEARRLAISHPYPEAGQAGYSSMADVLARAVLFSDWEVVGAGALVRAGSITRIVEVGLLPGFQSDELLRRITWRLIADASHELTETGVIEDGYREPMEIAGFVARRRSNRAEDKAMRPQPIGRITIPPPPGRRRRPRAVPAGPRDGIPRAPKGFHF</sequence>
<reference evidence="3" key="1">
    <citation type="journal article" date="2019" name="Int. J. Syst. Evol. Microbiol.">
        <title>The Global Catalogue of Microorganisms (GCM) 10K type strain sequencing project: providing services to taxonomists for standard genome sequencing and annotation.</title>
        <authorList>
            <consortium name="The Broad Institute Genomics Platform"/>
            <consortium name="The Broad Institute Genome Sequencing Center for Infectious Disease"/>
            <person name="Wu L."/>
            <person name="Ma J."/>
        </authorList>
    </citation>
    <scope>NUCLEOTIDE SEQUENCE [LARGE SCALE GENOMIC DNA]</scope>
    <source>
        <strain evidence="3">CGMCC 1.12922</strain>
    </source>
</reference>
<dbReference type="RefSeq" id="WP_188527463.1">
    <property type="nucleotide sequence ID" value="NZ_BMGI01000003.1"/>
</dbReference>
<organism evidence="2 3">
    <name type="scientific">Sinisalibacter lacisalsi</name>
    <dbReference type="NCBI Taxonomy" id="1526570"/>
    <lineage>
        <taxon>Bacteria</taxon>
        <taxon>Pseudomonadati</taxon>
        <taxon>Pseudomonadota</taxon>
        <taxon>Alphaproteobacteria</taxon>
        <taxon>Rhodobacterales</taxon>
        <taxon>Roseobacteraceae</taxon>
        <taxon>Sinisalibacter</taxon>
    </lineage>
</organism>
<keyword evidence="3" id="KW-1185">Reference proteome</keyword>
<name>A0ABQ1QNF8_9RHOB</name>
<accession>A0ABQ1QNF8</accession>
<evidence type="ECO:0000256" key="1">
    <source>
        <dbReference type="SAM" id="MobiDB-lite"/>
    </source>
</evidence>
<dbReference type="Proteomes" id="UP000617355">
    <property type="component" value="Unassembled WGS sequence"/>
</dbReference>
<feature type="region of interest" description="Disordered" evidence="1">
    <location>
        <begin position="132"/>
        <end position="178"/>
    </location>
</feature>
<proteinExistence type="predicted"/>
<evidence type="ECO:0000313" key="2">
    <source>
        <dbReference type="EMBL" id="GGD35692.1"/>
    </source>
</evidence>
<protein>
    <submittedName>
        <fullName evidence="2">Uncharacterized protein</fullName>
    </submittedName>
</protein>
<comment type="caution">
    <text evidence="2">The sequence shown here is derived from an EMBL/GenBank/DDBJ whole genome shotgun (WGS) entry which is preliminary data.</text>
</comment>
<dbReference type="EMBL" id="BMGI01000003">
    <property type="protein sequence ID" value="GGD35692.1"/>
    <property type="molecule type" value="Genomic_DNA"/>
</dbReference>
<evidence type="ECO:0000313" key="3">
    <source>
        <dbReference type="Proteomes" id="UP000617355"/>
    </source>
</evidence>